<dbReference type="InterPro" id="IPR000048">
    <property type="entry name" value="IQ_motif_EF-hand-BS"/>
</dbReference>
<reference evidence="6" key="2">
    <citation type="journal article" date="2007" name="PLoS Biol.">
        <title>Survey sequencing and comparative analysis of the elephant shark (Callorhinchus milii) genome.</title>
        <authorList>
            <person name="Venkatesh B."/>
            <person name="Kirkness E.F."/>
            <person name="Loh Y.H."/>
            <person name="Halpern A.L."/>
            <person name="Lee A.P."/>
            <person name="Johnson J."/>
            <person name="Dandona N."/>
            <person name="Viswanathan L.D."/>
            <person name="Tay A."/>
            <person name="Venter J.C."/>
            <person name="Strausberg R.L."/>
            <person name="Brenner S."/>
        </authorList>
    </citation>
    <scope>NUCLEOTIDE SEQUENCE [LARGE SCALE GENOMIC DNA]</scope>
</reference>
<reference evidence="6" key="1">
    <citation type="journal article" date="2006" name="Science">
        <title>Ancient noncoding elements conserved in the human genome.</title>
        <authorList>
            <person name="Venkatesh B."/>
            <person name="Kirkness E.F."/>
            <person name="Loh Y.H."/>
            <person name="Halpern A.L."/>
            <person name="Lee A.P."/>
            <person name="Johnson J."/>
            <person name="Dandona N."/>
            <person name="Viswanathan L.D."/>
            <person name="Tay A."/>
            <person name="Venter J.C."/>
            <person name="Strausberg R.L."/>
            <person name="Brenner S."/>
        </authorList>
    </citation>
    <scope>NUCLEOTIDE SEQUENCE [LARGE SCALE GENOMIC DNA]</scope>
</reference>
<proteinExistence type="predicted"/>
<dbReference type="CDD" id="cd23767">
    <property type="entry name" value="IQCD"/>
    <property type="match status" value="1"/>
</dbReference>
<evidence type="ECO:0000313" key="6">
    <source>
        <dbReference type="Proteomes" id="UP000314986"/>
    </source>
</evidence>
<keyword evidence="4" id="KW-0472">Membrane</keyword>
<reference evidence="5" key="4">
    <citation type="submission" date="2025-08" db="UniProtKB">
        <authorList>
            <consortium name="Ensembl"/>
        </authorList>
    </citation>
    <scope>IDENTIFICATION</scope>
</reference>
<evidence type="ECO:0000256" key="2">
    <source>
        <dbReference type="ARBA" id="ARBA00022723"/>
    </source>
</evidence>
<dbReference type="GeneTree" id="ENSGT00940000159830"/>
<dbReference type="PROSITE" id="PS50096">
    <property type="entry name" value="IQ"/>
    <property type="match status" value="1"/>
</dbReference>
<feature type="transmembrane region" description="Helical" evidence="4">
    <location>
        <begin position="13"/>
        <end position="32"/>
    </location>
</feature>
<reference evidence="6" key="3">
    <citation type="journal article" date="2014" name="Nature">
        <title>Elephant shark genome provides unique insights into gnathostome evolution.</title>
        <authorList>
            <consortium name="International Elephant Shark Genome Sequencing Consortium"/>
            <person name="Venkatesh B."/>
            <person name="Lee A.P."/>
            <person name="Ravi V."/>
            <person name="Maurya A.K."/>
            <person name="Lian M.M."/>
            <person name="Swann J.B."/>
            <person name="Ohta Y."/>
            <person name="Flajnik M.F."/>
            <person name="Sutoh Y."/>
            <person name="Kasahara M."/>
            <person name="Hoon S."/>
            <person name="Gangu V."/>
            <person name="Roy S.W."/>
            <person name="Irimia M."/>
            <person name="Korzh V."/>
            <person name="Kondrychyn I."/>
            <person name="Lim Z.W."/>
            <person name="Tay B.H."/>
            <person name="Tohari S."/>
            <person name="Kong K.W."/>
            <person name="Ho S."/>
            <person name="Lorente-Galdos B."/>
            <person name="Quilez J."/>
            <person name="Marques-Bonet T."/>
            <person name="Raney B.J."/>
            <person name="Ingham P.W."/>
            <person name="Tay A."/>
            <person name="Hillier L.W."/>
            <person name="Minx P."/>
            <person name="Boehm T."/>
            <person name="Wilson R.K."/>
            <person name="Brenner S."/>
            <person name="Warren W.C."/>
        </authorList>
    </citation>
    <scope>NUCLEOTIDE SEQUENCE [LARGE SCALE GENOMIC DNA]</scope>
</reference>
<protein>
    <submittedName>
        <fullName evidence="5">Protein phosphatase with EF-hand domain 1</fullName>
    </submittedName>
</protein>
<dbReference type="Proteomes" id="UP000314986">
    <property type="component" value="Unassembled WGS sequence"/>
</dbReference>
<keyword evidence="6" id="KW-1185">Reference proteome</keyword>
<organism evidence="5 6">
    <name type="scientific">Callorhinchus milii</name>
    <name type="common">Ghost shark</name>
    <dbReference type="NCBI Taxonomy" id="7868"/>
    <lineage>
        <taxon>Eukaryota</taxon>
        <taxon>Metazoa</taxon>
        <taxon>Chordata</taxon>
        <taxon>Craniata</taxon>
        <taxon>Vertebrata</taxon>
        <taxon>Chondrichthyes</taxon>
        <taxon>Holocephali</taxon>
        <taxon>Chimaeriformes</taxon>
        <taxon>Callorhinchidae</taxon>
        <taxon>Callorhinchus</taxon>
    </lineage>
</organism>
<keyword evidence="2" id="KW-0479">Metal-binding</keyword>
<dbReference type="GO" id="GO:0046872">
    <property type="term" value="F:metal ion binding"/>
    <property type="evidence" value="ECO:0007669"/>
    <property type="project" value="UniProtKB-KW"/>
</dbReference>
<reference evidence="5" key="5">
    <citation type="submission" date="2025-09" db="UniProtKB">
        <authorList>
            <consortium name="Ensembl"/>
        </authorList>
    </citation>
    <scope>IDENTIFICATION</scope>
</reference>
<comment type="cofactor">
    <cofactor evidence="1">
        <name>Mn(2+)</name>
        <dbReference type="ChEBI" id="CHEBI:29035"/>
    </cofactor>
</comment>
<keyword evidence="4" id="KW-1133">Transmembrane helix</keyword>
<sequence>MGQAMVSNNHHDVFLFNFSVAIKSAILIQRWYRRFLARMEMKRRYAWSIFQSIEYSGEQDQLQVNFIQIKCATMKISTLQLRTFIFPGDMAENTEIEEVPEYERIEIPDSYTGPRLSFPLTPVDGNILLKAFKHQQVSQFAIISKLKLIYYQFRCGHTVNINGNGGGILWREGGQG</sequence>
<evidence type="ECO:0000256" key="4">
    <source>
        <dbReference type="SAM" id="Phobius"/>
    </source>
</evidence>
<dbReference type="PANTHER" id="PTHR45668">
    <property type="entry name" value="SERINE/THREONINE-PROTEIN PHOSPHATASE 5-RELATED"/>
    <property type="match status" value="1"/>
</dbReference>
<dbReference type="Ensembl" id="ENSCMIT00000023503.1">
    <property type="protein sequence ID" value="ENSCMIP00000023106.1"/>
    <property type="gene ID" value="ENSCMIG00000010363.1"/>
</dbReference>
<name>A0A4W3I6M3_CALMI</name>
<keyword evidence="3" id="KW-0464">Manganese</keyword>
<dbReference type="PANTHER" id="PTHR45668:SF3">
    <property type="entry name" value="SERINE_THREONINE-PROTEIN PHOSPHATASE RDGC"/>
    <property type="match status" value="1"/>
</dbReference>
<dbReference type="AlphaFoldDB" id="A0A4W3I6M3"/>
<keyword evidence="4" id="KW-0812">Transmembrane</keyword>
<dbReference type="InterPro" id="IPR051134">
    <property type="entry name" value="PPP_phosphatase"/>
</dbReference>
<evidence type="ECO:0000313" key="5">
    <source>
        <dbReference type="Ensembl" id="ENSCMIP00000023106.1"/>
    </source>
</evidence>
<dbReference type="Pfam" id="PF00612">
    <property type="entry name" value="IQ"/>
    <property type="match status" value="1"/>
</dbReference>
<accession>A0A4W3I6M3</accession>
<dbReference type="SMART" id="SM00015">
    <property type="entry name" value="IQ"/>
    <property type="match status" value="1"/>
</dbReference>
<evidence type="ECO:0000256" key="1">
    <source>
        <dbReference type="ARBA" id="ARBA00001936"/>
    </source>
</evidence>
<evidence type="ECO:0000256" key="3">
    <source>
        <dbReference type="ARBA" id="ARBA00023211"/>
    </source>
</evidence>